<feature type="transmembrane region" description="Helical" evidence="1">
    <location>
        <begin position="92"/>
        <end position="112"/>
    </location>
</feature>
<protein>
    <submittedName>
        <fullName evidence="2">ABC-type xenobiotic transporter</fullName>
    </submittedName>
</protein>
<reference evidence="2" key="1">
    <citation type="journal article" date="2017" name="Nature">
        <title>The sunflower genome provides insights into oil metabolism, flowering and Asterid evolution.</title>
        <authorList>
            <person name="Badouin H."/>
            <person name="Gouzy J."/>
            <person name="Grassa C.J."/>
            <person name="Murat F."/>
            <person name="Staton S.E."/>
            <person name="Cottret L."/>
            <person name="Lelandais-Briere C."/>
            <person name="Owens G.L."/>
            <person name="Carrere S."/>
            <person name="Mayjonade B."/>
            <person name="Legrand L."/>
            <person name="Gill N."/>
            <person name="Kane N.C."/>
            <person name="Bowers J.E."/>
            <person name="Hubner S."/>
            <person name="Bellec A."/>
            <person name="Berard A."/>
            <person name="Berges H."/>
            <person name="Blanchet N."/>
            <person name="Boniface M.C."/>
            <person name="Brunel D."/>
            <person name="Catrice O."/>
            <person name="Chaidir N."/>
            <person name="Claudel C."/>
            <person name="Donnadieu C."/>
            <person name="Faraut T."/>
            <person name="Fievet G."/>
            <person name="Helmstetter N."/>
            <person name="King M."/>
            <person name="Knapp S.J."/>
            <person name="Lai Z."/>
            <person name="Le Paslier M.C."/>
            <person name="Lippi Y."/>
            <person name="Lorenzon L."/>
            <person name="Mandel J.R."/>
            <person name="Marage G."/>
            <person name="Marchand G."/>
            <person name="Marquand E."/>
            <person name="Bret-Mestries E."/>
            <person name="Morien E."/>
            <person name="Nambeesan S."/>
            <person name="Nguyen T."/>
            <person name="Pegot-Espagnet P."/>
            <person name="Pouilly N."/>
            <person name="Raftis F."/>
            <person name="Sallet E."/>
            <person name="Schiex T."/>
            <person name="Thomas J."/>
            <person name="Vandecasteele C."/>
            <person name="Vares D."/>
            <person name="Vear F."/>
            <person name="Vautrin S."/>
            <person name="Crespi M."/>
            <person name="Mangin B."/>
            <person name="Burke J.M."/>
            <person name="Salse J."/>
            <person name="Munos S."/>
            <person name="Vincourt P."/>
            <person name="Rieseberg L.H."/>
            <person name="Langlade N.B."/>
        </authorList>
    </citation>
    <scope>NUCLEOTIDE SEQUENCE</scope>
    <source>
        <tissue evidence="2">Leaves</tissue>
    </source>
</reference>
<accession>A0A9K3NSZ7</accession>
<sequence>MFYDSAMNPLINPIFLHGCVASLQFLFLIVLFITWVWKRFKLDQTLVPKQSSGCLFYKQTLFCSLVLSLFNLVLCFLNNFYWYRNGWTDENIVTLLNAILGALVWLFISVYLHTLVSNSSTGSRKYPSVIRVWWVFFFTVSCYSLVVDYVYYKKTHDLVSMLFVSDSVSSFMGLFLCFVGLSYKTEEEFQSNNLEGGWWVFLERER</sequence>
<keyword evidence="3" id="KW-1185">Reference proteome</keyword>
<feature type="transmembrane region" description="Helical" evidence="1">
    <location>
        <begin position="14"/>
        <end position="36"/>
    </location>
</feature>
<evidence type="ECO:0000256" key="1">
    <source>
        <dbReference type="SAM" id="Phobius"/>
    </source>
</evidence>
<comment type="caution">
    <text evidence="2">The sequence shown here is derived from an EMBL/GenBank/DDBJ whole genome shotgun (WGS) entry which is preliminary data.</text>
</comment>
<evidence type="ECO:0000313" key="3">
    <source>
        <dbReference type="Proteomes" id="UP000215914"/>
    </source>
</evidence>
<organism evidence="2 3">
    <name type="scientific">Helianthus annuus</name>
    <name type="common">Common sunflower</name>
    <dbReference type="NCBI Taxonomy" id="4232"/>
    <lineage>
        <taxon>Eukaryota</taxon>
        <taxon>Viridiplantae</taxon>
        <taxon>Streptophyta</taxon>
        <taxon>Embryophyta</taxon>
        <taxon>Tracheophyta</taxon>
        <taxon>Spermatophyta</taxon>
        <taxon>Magnoliopsida</taxon>
        <taxon>eudicotyledons</taxon>
        <taxon>Gunneridae</taxon>
        <taxon>Pentapetalae</taxon>
        <taxon>asterids</taxon>
        <taxon>campanulids</taxon>
        <taxon>Asterales</taxon>
        <taxon>Asteraceae</taxon>
        <taxon>Asteroideae</taxon>
        <taxon>Heliantheae alliance</taxon>
        <taxon>Heliantheae</taxon>
        <taxon>Helianthus</taxon>
    </lineage>
</organism>
<keyword evidence="1" id="KW-1133">Transmembrane helix</keyword>
<dbReference type="Proteomes" id="UP000215914">
    <property type="component" value="Unassembled WGS sequence"/>
</dbReference>
<dbReference type="Gramene" id="mRNA:HanXRQr2_Chr04g0174071">
    <property type="protein sequence ID" value="CDS:HanXRQr2_Chr04g0174071.1"/>
    <property type="gene ID" value="HanXRQr2_Chr04g0174071"/>
</dbReference>
<evidence type="ECO:0000313" key="2">
    <source>
        <dbReference type="EMBL" id="KAF5810815.1"/>
    </source>
</evidence>
<gene>
    <name evidence="2" type="ORF">HanXRQr2_Chr04g0174071</name>
</gene>
<dbReference type="AlphaFoldDB" id="A0A9K3NSZ7"/>
<feature type="transmembrane region" description="Helical" evidence="1">
    <location>
        <begin position="56"/>
        <end position="80"/>
    </location>
</feature>
<feature type="transmembrane region" description="Helical" evidence="1">
    <location>
        <begin position="132"/>
        <end position="152"/>
    </location>
</feature>
<proteinExistence type="predicted"/>
<feature type="transmembrane region" description="Helical" evidence="1">
    <location>
        <begin position="158"/>
        <end position="181"/>
    </location>
</feature>
<keyword evidence="1" id="KW-0472">Membrane</keyword>
<keyword evidence="1" id="KW-0812">Transmembrane</keyword>
<dbReference type="EMBL" id="MNCJ02000319">
    <property type="protein sequence ID" value="KAF5810815.1"/>
    <property type="molecule type" value="Genomic_DNA"/>
</dbReference>
<name>A0A9K3NSZ7_HELAN</name>
<reference evidence="2" key="2">
    <citation type="submission" date="2020-06" db="EMBL/GenBank/DDBJ databases">
        <title>Helianthus annuus Genome sequencing and assembly Release 2.</title>
        <authorList>
            <person name="Gouzy J."/>
            <person name="Langlade N."/>
            <person name="Munos S."/>
        </authorList>
    </citation>
    <scope>NUCLEOTIDE SEQUENCE</scope>
    <source>
        <tissue evidence="2">Leaves</tissue>
    </source>
</reference>